<keyword evidence="1" id="KW-0472">Membrane</keyword>
<dbReference type="RefSeq" id="WP_257716548.1">
    <property type="nucleotide sequence ID" value="NZ_JANJOU010000009.1"/>
</dbReference>
<dbReference type="Proteomes" id="UP001524642">
    <property type="component" value="Unassembled WGS sequence"/>
</dbReference>
<accession>A0ABT1X661</accession>
<feature type="chain" id="PRO_5046900509" description="Glycine zipper domain-containing protein" evidence="2">
    <location>
        <begin position="30"/>
        <end position="125"/>
    </location>
</feature>
<evidence type="ECO:0000313" key="4">
    <source>
        <dbReference type="Proteomes" id="UP001524642"/>
    </source>
</evidence>
<keyword evidence="1" id="KW-0812">Transmembrane</keyword>
<feature type="transmembrane region" description="Helical" evidence="1">
    <location>
        <begin position="76"/>
        <end position="96"/>
    </location>
</feature>
<dbReference type="EMBL" id="JANJOU010000009">
    <property type="protein sequence ID" value="MCR0982878.1"/>
    <property type="molecule type" value="Genomic_DNA"/>
</dbReference>
<dbReference type="PROSITE" id="PS51257">
    <property type="entry name" value="PROKAR_LIPOPROTEIN"/>
    <property type="match status" value="1"/>
</dbReference>
<sequence length="125" mass="13088">MSDPRRAGFRSTALLTAGTVILAGLAACAPVGPGPYQQQADYAGYACQQGSVQACQDYQALAPAANAETYQAQQNAAVGTAVAAGVVGAVAGAAIASSSRRGYRHRGYYRDRGYYRGGRHYHRGW</sequence>
<evidence type="ECO:0000256" key="2">
    <source>
        <dbReference type="SAM" id="SignalP"/>
    </source>
</evidence>
<proteinExistence type="predicted"/>
<keyword evidence="4" id="KW-1185">Reference proteome</keyword>
<evidence type="ECO:0000256" key="1">
    <source>
        <dbReference type="SAM" id="Phobius"/>
    </source>
</evidence>
<protein>
    <recommendedName>
        <fullName evidence="5">Glycine zipper domain-containing protein</fullName>
    </recommendedName>
</protein>
<evidence type="ECO:0000313" key="3">
    <source>
        <dbReference type="EMBL" id="MCR0982878.1"/>
    </source>
</evidence>
<feature type="signal peptide" evidence="2">
    <location>
        <begin position="1"/>
        <end position="29"/>
    </location>
</feature>
<comment type="caution">
    <text evidence="3">The sequence shown here is derived from an EMBL/GenBank/DDBJ whole genome shotgun (WGS) entry which is preliminary data.</text>
</comment>
<keyword evidence="1" id="KW-1133">Transmembrane helix</keyword>
<name>A0ABT1X661_9PROT</name>
<evidence type="ECO:0008006" key="5">
    <source>
        <dbReference type="Google" id="ProtNLM"/>
    </source>
</evidence>
<organism evidence="3 4">
    <name type="scientific">Roseomonas populi</name>
    <dbReference type="NCBI Taxonomy" id="3121582"/>
    <lineage>
        <taxon>Bacteria</taxon>
        <taxon>Pseudomonadati</taxon>
        <taxon>Pseudomonadota</taxon>
        <taxon>Alphaproteobacteria</taxon>
        <taxon>Acetobacterales</taxon>
        <taxon>Roseomonadaceae</taxon>
        <taxon>Roseomonas</taxon>
    </lineage>
</organism>
<reference evidence="3 4" key="1">
    <citation type="submission" date="2022-06" db="EMBL/GenBank/DDBJ databases">
        <title>Roseomonas CN29.</title>
        <authorList>
            <person name="Cheng Y."/>
            <person name="He X."/>
        </authorList>
    </citation>
    <scope>NUCLEOTIDE SEQUENCE [LARGE SCALE GENOMIC DNA]</scope>
    <source>
        <strain evidence="3 4">CN29</strain>
    </source>
</reference>
<gene>
    <name evidence="3" type="ORF">NRP21_12560</name>
</gene>
<keyword evidence="2" id="KW-0732">Signal</keyword>